<dbReference type="SMART" id="SM00698">
    <property type="entry name" value="MORN"/>
    <property type="match status" value="3"/>
</dbReference>
<dbReference type="SUPFAM" id="SSF82185">
    <property type="entry name" value="Histone H3 K4-specific methyltransferase SET7/9 N-terminal domain"/>
    <property type="match status" value="1"/>
</dbReference>
<evidence type="ECO:0000313" key="3">
    <source>
        <dbReference type="EMBL" id="MBP1853743.1"/>
    </source>
</evidence>
<keyword evidence="4" id="KW-1185">Reference proteome</keyword>
<dbReference type="InterPro" id="IPR003409">
    <property type="entry name" value="MORN"/>
</dbReference>
<reference evidence="3 4" key="1">
    <citation type="submission" date="2021-03" db="EMBL/GenBank/DDBJ databases">
        <title>Genomic Encyclopedia of Type Strains, Phase IV (KMG-IV): sequencing the most valuable type-strain genomes for metagenomic binning, comparative biology and taxonomic classification.</title>
        <authorList>
            <person name="Goeker M."/>
        </authorList>
    </citation>
    <scope>NUCLEOTIDE SEQUENCE [LARGE SCALE GENOMIC DNA]</scope>
    <source>
        <strain evidence="3 4">DSM 1289</strain>
    </source>
</reference>
<sequence length="221" mass="25555">MTIIYVFISLSSMFILFEIIKTTILNKRKNKKTKSVNSFEAKNNIIEINHKVIEINHEKDSRAITKLDSSKMNNSAKEIPNNKNNVLKYDNGDMYKGEVVNGKRSGFGICIFSENEKYEGLWKDDLMHGIGKYLYKDGIIYTGEFKRGKKNGLGKLIYPNGEIFKGYFLDDKRNGKGVVYTQEGKKEVGIWKNGEKIQNIEVDEFDKKRNKYKINNNNNNI</sequence>
<evidence type="ECO:0000256" key="1">
    <source>
        <dbReference type="ARBA" id="ARBA00022737"/>
    </source>
</evidence>
<organism evidence="3 4">
    <name type="scientific">Metaclostridioides mangenotii</name>
    <dbReference type="NCBI Taxonomy" id="1540"/>
    <lineage>
        <taxon>Bacteria</taxon>
        <taxon>Bacillati</taxon>
        <taxon>Bacillota</taxon>
        <taxon>Clostridia</taxon>
        <taxon>Peptostreptococcales</taxon>
        <taxon>Peptostreptococcaceae</taxon>
        <taxon>Metaclostridioides</taxon>
    </lineage>
</organism>
<keyword evidence="2" id="KW-0812">Transmembrane</keyword>
<feature type="transmembrane region" description="Helical" evidence="2">
    <location>
        <begin position="6"/>
        <end position="25"/>
    </location>
</feature>
<keyword evidence="2" id="KW-1133">Transmembrane helix</keyword>
<keyword evidence="2" id="KW-0472">Membrane</keyword>
<dbReference type="RefSeq" id="WP_209455398.1">
    <property type="nucleotide sequence ID" value="NZ_BAAACS010000017.1"/>
</dbReference>
<dbReference type="Proteomes" id="UP000767291">
    <property type="component" value="Unassembled WGS sequence"/>
</dbReference>
<comment type="caution">
    <text evidence="3">The sequence shown here is derived from an EMBL/GenBank/DDBJ whole genome shotgun (WGS) entry which is preliminary data.</text>
</comment>
<gene>
    <name evidence="3" type="ORF">J2Z43_000133</name>
</gene>
<evidence type="ECO:0008006" key="5">
    <source>
        <dbReference type="Google" id="ProtNLM"/>
    </source>
</evidence>
<dbReference type="EMBL" id="JAGGJX010000001">
    <property type="protein sequence ID" value="MBP1853743.1"/>
    <property type="molecule type" value="Genomic_DNA"/>
</dbReference>
<accession>A0ABS4E722</accession>
<dbReference type="Pfam" id="PF02493">
    <property type="entry name" value="MORN"/>
    <property type="match status" value="4"/>
</dbReference>
<proteinExistence type="predicted"/>
<dbReference type="Gene3D" id="2.20.110.10">
    <property type="entry name" value="Histone H3 K4-specific methyltransferase SET7/9 N-terminal domain"/>
    <property type="match status" value="2"/>
</dbReference>
<protein>
    <recommendedName>
        <fullName evidence="5">MORN repeat protein</fullName>
    </recommendedName>
</protein>
<name>A0ABS4E722_9FIRM</name>
<dbReference type="PANTHER" id="PTHR43215:SF14">
    <property type="entry name" value="RADIAL SPOKE HEAD 1 HOMOLOG"/>
    <property type="match status" value="1"/>
</dbReference>
<dbReference type="PANTHER" id="PTHR43215">
    <property type="entry name" value="RADIAL SPOKE HEAD 1 HOMOLOG"/>
    <property type="match status" value="1"/>
</dbReference>
<evidence type="ECO:0000256" key="2">
    <source>
        <dbReference type="SAM" id="Phobius"/>
    </source>
</evidence>
<evidence type="ECO:0000313" key="4">
    <source>
        <dbReference type="Proteomes" id="UP000767291"/>
    </source>
</evidence>
<keyword evidence="1" id="KW-0677">Repeat</keyword>